<dbReference type="EMBL" id="KD194138">
    <property type="protein sequence ID" value="EMS53508.1"/>
    <property type="molecule type" value="Genomic_DNA"/>
</dbReference>
<dbReference type="AlphaFoldDB" id="M7YS76"/>
<protein>
    <submittedName>
        <fullName evidence="2">Uncharacterized protein</fullName>
    </submittedName>
</protein>
<evidence type="ECO:0000313" key="2">
    <source>
        <dbReference type="EMBL" id="EMS53508.1"/>
    </source>
</evidence>
<gene>
    <name evidence="2" type="ORF">TRIUR3_07470</name>
</gene>
<feature type="compositionally biased region" description="Acidic residues" evidence="1">
    <location>
        <begin position="16"/>
        <end position="25"/>
    </location>
</feature>
<reference evidence="2" key="1">
    <citation type="journal article" date="2013" name="Nature">
        <title>Draft genome of the wheat A-genome progenitor Triticum urartu.</title>
        <authorList>
            <person name="Ling H.Q."/>
            <person name="Zhao S."/>
            <person name="Liu D."/>
            <person name="Wang J."/>
            <person name="Sun H."/>
            <person name="Zhang C."/>
            <person name="Fan H."/>
            <person name="Li D."/>
            <person name="Dong L."/>
            <person name="Tao Y."/>
            <person name="Gao C."/>
            <person name="Wu H."/>
            <person name="Li Y."/>
            <person name="Cui Y."/>
            <person name="Guo X."/>
            <person name="Zheng S."/>
            <person name="Wang B."/>
            <person name="Yu K."/>
            <person name="Liang Q."/>
            <person name="Yang W."/>
            <person name="Lou X."/>
            <person name="Chen J."/>
            <person name="Feng M."/>
            <person name="Jian J."/>
            <person name="Zhang X."/>
            <person name="Luo G."/>
            <person name="Jiang Y."/>
            <person name="Liu J."/>
            <person name="Wang Z."/>
            <person name="Sha Y."/>
            <person name="Zhang B."/>
            <person name="Wu H."/>
            <person name="Tang D."/>
            <person name="Shen Q."/>
            <person name="Xue P."/>
            <person name="Zou S."/>
            <person name="Wang X."/>
            <person name="Liu X."/>
            <person name="Wang F."/>
            <person name="Yang Y."/>
            <person name="An X."/>
            <person name="Dong Z."/>
            <person name="Zhang K."/>
            <person name="Zhang X."/>
            <person name="Luo M.C."/>
            <person name="Dvorak J."/>
            <person name="Tong Y."/>
            <person name="Wang J."/>
            <person name="Yang H."/>
            <person name="Li Z."/>
            <person name="Wang D."/>
            <person name="Zhang A."/>
            <person name="Wang J."/>
        </authorList>
    </citation>
    <scope>NUCLEOTIDE SEQUENCE</scope>
</reference>
<feature type="compositionally biased region" description="Polar residues" evidence="1">
    <location>
        <begin position="84"/>
        <end position="97"/>
    </location>
</feature>
<name>M7YS76_TRIUA</name>
<proteinExistence type="predicted"/>
<feature type="region of interest" description="Disordered" evidence="1">
    <location>
        <begin position="1"/>
        <end position="97"/>
    </location>
</feature>
<feature type="compositionally biased region" description="Basic and acidic residues" evidence="1">
    <location>
        <begin position="1"/>
        <end position="15"/>
    </location>
</feature>
<organism evidence="2">
    <name type="scientific">Triticum urartu</name>
    <name type="common">Red wild einkorn</name>
    <name type="synonym">Crithodium urartu</name>
    <dbReference type="NCBI Taxonomy" id="4572"/>
    <lineage>
        <taxon>Eukaryota</taxon>
        <taxon>Viridiplantae</taxon>
        <taxon>Streptophyta</taxon>
        <taxon>Embryophyta</taxon>
        <taxon>Tracheophyta</taxon>
        <taxon>Spermatophyta</taxon>
        <taxon>Magnoliopsida</taxon>
        <taxon>Liliopsida</taxon>
        <taxon>Poales</taxon>
        <taxon>Poaceae</taxon>
        <taxon>BOP clade</taxon>
        <taxon>Pooideae</taxon>
        <taxon>Triticodae</taxon>
        <taxon>Triticeae</taxon>
        <taxon>Triticinae</taxon>
        <taxon>Triticum</taxon>
    </lineage>
</organism>
<sequence length="97" mass="11445">MEDRKNQEKRTRWEMDDGEDDDDDREERKKVPRSPTPASSMGQPDGRKRGKVKLKREEEMEKRVCREEKSRKEDKMGCHEREPTTSGRDGSTYASNI</sequence>
<accession>M7YS76</accession>
<evidence type="ECO:0000256" key="1">
    <source>
        <dbReference type="SAM" id="MobiDB-lite"/>
    </source>
</evidence>
<feature type="compositionally biased region" description="Basic and acidic residues" evidence="1">
    <location>
        <begin position="55"/>
        <end position="83"/>
    </location>
</feature>